<protein>
    <recommendedName>
        <fullName evidence="5">Protein-S-isoprenylcysteine O-methyltransferase</fullName>
        <ecNumber evidence="5">2.1.1.100</ecNumber>
    </recommendedName>
</protein>
<keyword evidence="4 5" id="KW-0472">Membrane</keyword>
<accession>A0A9P5NSD5</accession>
<dbReference type="PANTHER" id="PTHR12714">
    <property type="entry name" value="PROTEIN-S ISOPRENYLCYSTEINE O-METHYLTRANSFERASE"/>
    <property type="match status" value="1"/>
</dbReference>
<evidence type="ECO:0000256" key="2">
    <source>
        <dbReference type="ARBA" id="ARBA00022692"/>
    </source>
</evidence>
<keyword evidence="5" id="KW-0808">Transferase</keyword>
<evidence type="ECO:0000256" key="4">
    <source>
        <dbReference type="ARBA" id="ARBA00023136"/>
    </source>
</evidence>
<evidence type="ECO:0000256" key="5">
    <source>
        <dbReference type="RuleBase" id="RU362022"/>
    </source>
</evidence>
<evidence type="ECO:0000313" key="6">
    <source>
        <dbReference type="EMBL" id="KAF8902890.1"/>
    </source>
</evidence>
<dbReference type="GO" id="GO:0032259">
    <property type="term" value="P:methylation"/>
    <property type="evidence" value="ECO:0007669"/>
    <property type="project" value="UniProtKB-KW"/>
</dbReference>
<comment type="similarity">
    <text evidence="5">Belongs to the class VI-like SAM-binding methyltransferase superfamily. Isoprenylcysteine carboxyl methyltransferase family.</text>
</comment>
<dbReference type="EMBL" id="JADNYJ010000033">
    <property type="protein sequence ID" value="KAF8902890.1"/>
    <property type="molecule type" value="Genomic_DNA"/>
</dbReference>
<keyword evidence="2 5" id="KW-0812">Transmembrane</keyword>
<feature type="transmembrane region" description="Helical" evidence="5">
    <location>
        <begin position="172"/>
        <end position="190"/>
    </location>
</feature>
<proteinExistence type="inferred from homology"/>
<feature type="transmembrane region" description="Helical" evidence="5">
    <location>
        <begin position="140"/>
        <end position="160"/>
    </location>
</feature>
<evidence type="ECO:0000256" key="1">
    <source>
        <dbReference type="ARBA" id="ARBA00004141"/>
    </source>
</evidence>
<sequence length="223" mass="25039">MIGTHTAVTPPNAAPPADENMPSTGFESLLKQNLPSYIVKVICWSAALAEMLVILASHNPQLWLSKQILYCLVFSENPPNIRLTIAFSLSTCSIVLGSYIRWSCYRALGRLFTFQMALRRNHRLVTEGPYRWARHPGYTGILLVISGLTCWHITPGSWAIECDVFDTTAGKLVALINLGLMLTVAVGLISRMFKEDEMLKGAFGKEWEEWARRVPYMLFPGVY</sequence>
<dbReference type="AlphaFoldDB" id="A0A9P5NSD5"/>
<dbReference type="Pfam" id="PF04140">
    <property type="entry name" value="ICMT"/>
    <property type="match status" value="1"/>
</dbReference>
<comment type="caution">
    <text evidence="6">The sequence shown here is derived from an EMBL/GenBank/DDBJ whole genome shotgun (WGS) entry which is preliminary data.</text>
</comment>
<keyword evidence="5" id="KW-0256">Endoplasmic reticulum</keyword>
<dbReference type="PANTHER" id="PTHR12714:SF9">
    <property type="entry name" value="PROTEIN-S-ISOPRENYLCYSTEINE O-METHYLTRANSFERASE"/>
    <property type="match status" value="1"/>
</dbReference>
<feature type="transmembrane region" description="Helical" evidence="5">
    <location>
        <begin position="81"/>
        <end position="100"/>
    </location>
</feature>
<evidence type="ECO:0000313" key="7">
    <source>
        <dbReference type="Proteomes" id="UP000724874"/>
    </source>
</evidence>
<dbReference type="GO" id="GO:0004671">
    <property type="term" value="F:protein C-terminal S-isoprenylcysteine carboxyl O-methyltransferase activity"/>
    <property type="evidence" value="ECO:0007669"/>
    <property type="project" value="UniProtKB-EC"/>
</dbReference>
<feature type="transmembrane region" description="Helical" evidence="5">
    <location>
        <begin position="37"/>
        <end position="56"/>
    </location>
</feature>
<keyword evidence="7" id="KW-1185">Reference proteome</keyword>
<gene>
    <name evidence="6" type="ORF">CPB84DRAFT_1678390</name>
</gene>
<keyword evidence="5" id="KW-0489">Methyltransferase</keyword>
<organism evidence="6 7">
    <name type="scientific">Gymnopilus junonius</name>
    <name type="common">Spectacular rustgill mushroom</name>
    <name type="synonym">Gymnopilus spectabilis subsp. junonius</name>
    <dbReference type="NCBI Taxonomy" id="109634"/>
    <lineage>
        <taxon>Eukaryota</taxon>
        <taxon>Fungi</taxon>
        <taxon>Dikarya</taxon>
        <taxon>Basidiomycota</taxon>
        <taxon>Agaricomycotina</taxon>
        <taxon>Agaricomycetes</taxon>
        <taxon>Agaricomycetidae</taxon>
        <taxon>Agaricales</taxon>
        <taxon>Agaricineae</taxon>
        <taxon>Hymenogastraceae</taxon>
        <taxon>Gymnopilus</taxon>
    </lineage>
</organism>
<name>A0A9P5NSD5_GYMJU</name>
<dbReference type="EC" id="2.1.1.100" evidence="5"/>
<keyword evidence="5" id="KW-0949">S-adenosyl-L-methionine</keyword>
<reference evidence="6" key="1">
    <citation type="submission" date="2020-11" db="EMBL/GenBank/DDBJ databases">
        <authorList>
            <consortium name="DOE Joint Genome Institute"/>
            <person name="Ahrendt S."/>
            <person name="Riley R."/>
            <person name="Andreopoulos W."/>
            <person name="LaButti K."/>
            <person name="Pangilinan J."/>
            <person name="Ruiz-duenas F.J."/>
            <person name="Barrasa J.M."/>
            <person name="Sanchez-Garcia M."/>
            <person name="Camarero S."/>
            <person name="Miyauchi S."/>
            <person name="Serrano A."/>
            <person name="Linde D."/>
            <person name="Babiker R."/>
            <person name="Drula E."/>
            <person name="Ayuso-Fernandez I."/>
            <person name="Pacheco R."/>
            <person name="Padilla G."/>
            <person name="Ferreira P."/>
            <person name="Barriuso J."/>
            <person name="Kellner H."/>
            <person name="Castanera R."/>
            <person name="Alfaro M."/>
            <person name="Ramirez L."/>
            <person name="Pisabarro A.G."/>
            <person name="Kuo A."/>
            <person name="Tritt A."/>
            <person name="Lipzen A."/>
            <person name="He G."/>
            <person name="Yan M."/>
            <person name="Ng V."/>
            <person name="Cullen D."/>
            <person name="Martin F."/>
            <person name="Rosso M.-N."/>
            <person name="Henrissat B."/>
            <person name="Hibbett D."/>
            <person name="Martinez A.T."/>
            <person name="Grigoriev I.V."/>
        </authorList>
    </citation>
    <scope>NUCLEOTIDE SEQUENCE</scope>
    <source>
        <strain evidence="6">AH 44721</strain>
    </source>
</reference>
<dbReference type="Gene3D" id="1.20.120.1630">
    <property type="match status" value="1"/>
</dbReference>
<dbReference type="GO" id="GO:0005789">
    <property type="term" value="C:endoplasmic reticulum membrane"/>
    <property type="evidence" value="ECO:0007669"/>
    <property type="project" value="UniProtKB-SubCell"/>
</dbReference>
<dbReference type="Proteomes" id="UP000724874">
    <property type="component" value="Unassembled WGS sequence"/>
</dbReference>
<evidence type="ECO:0000256" key="3">
    <source>
        <dbReference type="ARBA" id="ARBA00022989"/>
    </source>
</evidence>
<keyword evidence="3 5" id="KW-1133">Transmembrane helix</keyword>
<comment type="catalytic activity">
    <reaction evidence="5">
        <text>[protein]-C-terminal S-[(2E,6E)-farnesyl]-L-cysteine + S-adenosyl-L-methionine = [protein]-C-terminal S-[(2E,6E)-farnesyl]-L-cysteine methyl ester + S-adenosyl-L-homocysteine</text>
        <dbReference type="Rhea" id="RHEA:21672"/>
        <dbReference type="Rhea" id="RHEA-COMP:12125"/>
        <dbReference type="Rhea" id="RHEA-COMP:12126"/>
        <dbReference type="ChEBI" id="CHEBI:57856"/>
        <dbReference type="ChEBI" id="CHEBI:59789"/>
        <dbReference type="ChEBI" id="CHEBI:90510"/>
        <dbReference type="ChEBI" id="CHEBI:90511"/>
        <dbReference type="EC" id="2.1.1.100"/>
    </reaction>
</comment>
<dbReference type="InterPro" id="IPR007269">
    <property type="entry name" value="ICMT_MeTrfase"/>
</dbReference>
<comment type="subcellular location">
    <subcellularLocation>
        <location evidence="5">Endoplasmic reticulum membrane</location>
        <topology evidence="5">Multi-pass membrane protein</topology>
    </subcellularLocation>
    <subcellularLocation>
        <location evidence="1">Membrane</location>
        <topology evidence="1">Multi-pass membrane protein</topology>
    </subcellularLocation>
</comment>
<dbReference type="OrthoDB" id="422086at2759"/>